<name>A0A8K0DGA2_IGNLU</name>
<evidence type="ECO:0000259" key="7">
    <source>
        <dbReference type="PROSITE" id="PS50132"/>
    </source>
</evidence>
<dbReference type="PROSITE" id="PS50877">
    <property type="entry name" value="GOLOCO"/>
    <property type="match status" value="1"/>
</dbReference>
<dbReference type="InterPro" id="IPR046995">
    <property type="entry name" value="RGS10/12/14-like"/>
</dbReference>
<dbReference type="Proteomes" id="UP000801492">
    <property type="component" value="Unassembled WGS sequence"/>
</dbReference>
<feature type="domain" description="PDZ" evidence="6">
    <location>
        <begin position="17"/>
        <end position="94"/>
    </location>
</feature>
<dbReference type="PROSITE" id="PS50132">
    <property type="entry name" value="RGS"/>
    <property type="match status" value="1"/>
</dbReference>
<feature type="compositionally biased region" description="Low complexity" evidence="5">
    <location>
        <begin position="151"/>
        <end position="164"/>
    </location>
</feature>
<dbReference type="InterPro" id="IPR024066">
    <property type="entry name" value="RGS_subdom1/3"/>
</dbReference>
<dbReference type="CDD" id="cd17067">
    <property type="entry name" value="RBD2_RGS12_like"/>
    <property type="match status" value="1"/>
</dbReference>
<dbReference type="CDD" id="cd06710">
    <property type="entry name" value="PDZ_RGS12-like"/>
    <property type="match status" value="1"/>
</dbReference>
<feature type="region of interest" description="Disordered" evidence="5">
    <location>
        <begin position="150"/>
        <end position="176"/>
    </location>
</feature>
<dbReference type="Pfam" id="PF02196">
    <property type="entry name" value="RBD"/>
    <property type="match status" value="1"/>
</dbReference>
<dbReference type="InterPro" id="IPR044926">
    <property type="entry name" value="RGS_subdomain_2"/>
</dbReference>
<dbReference type="SMART" id="SM00228">
    <property type="entry name" value="PDZ"/>
    <property type="match status" value="1"/>
</dbReference>
<dbReference type="InterPro" id="IPR016137">
    <property type="entry name" value="RGS"/>
</dbReference>
<dbReference type="Gene3D" id="2.30.29.30">
    <property type="entry name" value="Pleckstrin-homology domain (PH domain)/Phosphotyrosine-binding domain (PTB)"/>
    <property type="match status" value="1"/>
</dbReference>
<keyword evidence="3" id="KW-0963">Cytoplasm</keyword>
<dbReference type="GO" id="GO:0008277">
    <property type="term" value="P:regulation of G protein-coupled receptor signaling pathway"/>
    <property type="evidence" value="ECO:0007669"/>
    <property type="project" value="TreeGrafter"/>
</dbReference>
<evidence type="ECO:0000313" key="10">
    <source>
        <dbReference type="Proteomes" id="UP000801492"/>
    </source>
</evidence>
<dbReference type="SMART" id="SM00315">
    <property type="entry name" value="RGS"/>
    <property type="match status" value="1"/>
</dbReference>
<feature type="compositionally biased region" description="Pro residues" evidence="5">
    <location>
        <begin position="1457"/>
        <end position="1467"/>
    </location>
</feature>
<dbReference type="SUPFAM" id="SSF50729">
    <property type="entry name" value="PH domain-like"/>
    <property type="match status" value="1"/>
</dbReference>
<evidence type="ECO:0008006" key="11">
    <source>
        <dbReference type="Google" id="ProtNLM"/>
    </source>
</evidence>
<organism evidence="9 10">
    <name type="scientific">Ignelater luminosus</name>
    <name type="common">Cucubano</name>
    <name type="synonym">Pyrophorus luminosus</name>
    <dbReference type="NCBI Taxonomy" id="2038154"/>
    <lineage>
        <taxon>Eukaryota</taxon>
        <taxon>Metazoa</taxon>
        <taxon>Ecdysozoa</taxon>
        <taxon>Arthropoda</taxon>
        <taxon>Hexapoda</taxon>
        <taxon>Insecta</taxon>
        <taxon>Pterygota</taxon>
        <taxon>Neoptera</taxon>
        <taxon>Endopterygota</taxon>
        <taxon>Coleoptera</taxon>
        <taxon>Polyphaga</taxon>
        <taxon>Elateriformia</taxon>
        <taxon>Elateroidea</taxon>
        <taxon>Elateridae</taxon>
        <taxon>Agrypninae</taxon>
        <taxon>Pyrophorini</taxon>
        <taxon>Ignelater</taxon>
    </lineage>
</organism>
<dbReference type="SUPFAM" id="SSF48097">
    <property type="entry name" value="Regulator of G-protein signaling, RGS"/>
    <property type="match status" value="1"/>
</dbReference>
<dbReference type="PROSITE" id="PS50898">
    <property type="entry name" value="RBD"/>
    <property type="match status" value="2"/>
</dbReference>
<dbReference type="GO" id="GO:0005886">
    <property type="term" value="C:plasma membrane"/>
    <property type="evidence" value="ECO:0007669"/>
    <property type="project" value="TreeGrafter"/>
</dbReference>
<feature type="region of interest" description="Disordered" evidence="5">
    <location>
        <begin position="1413"/>
        <end position="1507"/>
    </location>
</feature>
<dbReference type="InterPro" id="IPR003109">
    <property type="entry name" value="GoLoco_motif"/>
</dbReference>
<dbReference type="Gene3D" id="3.10.20.90">
    <property type="entry name" value="Phosphatidylinositol 3-kinase Catalytic Subunit, Chain A, domain 1"/>
    <property type="match status" value="2"/>
</dbReference>
<dbReference type="SMART" id="SM00390">
    <property type="entry name" value="GoLoco"/>
    <property type="match status" value="1"/>
</dbReference>
<dbReference type="GO" id="GO:0005737">
    <property type="term" value="C:cytoplasm"/>
    <property type="evidence" value="ECO:0007669"/>
    <property type="project" value="UniProtKB-SubCell"/>
</dbReference>
<proteinExistence type="predicted"/>
<feature type="compositionally biased region" description="Basic and acidic residues" evidence="5">
    <location>
        <begin position="963"/>
        <end position="979"/>
    </location>
</feature>
<dbReference type="GO" id="GO:0005634">
    <property type="term" value="C:nucleus"/>
    <property type="evidence" value="ECO:0007669"/>
    <property type="project" value="TreeGrafter"/>
</dbReference>
<evidence type="ECO:0000313" key="9">
    <source>
        <dbReference type="EMBL" id="KAF2903002.1"/>
    </source>
</evidence>
<dbReference type="SMART" id="SM00455">
    <property type="entry name" value="RBD"/>
    <property type="match status" value="2"/>
</dbReference>
<dbReference type="FunFam" id="1.10.167.10:FF:000001">
    <property type="entry name" value="Putative regulator of g-protein signaling 12"/>
    <property type="match status" value="1"/>
</dbReference>
<dbReference type="GO" id="GO:0005096">
    <property type="term" value="F:GTPase activator activity"/>
    <property type="evidence" value="ECO:0007669"/>
    <property type="project" value="UniProtKB-KW"/>
</dbReference>
<evidence type="ECO:0000256" key="5">
    <source>
        <dbReference type="SAM" id="MobiDB-lite"/>
    </source>
</evidence>
<dbReference type="PANTHER" id="PTHR45945:SF3">
    <property type="entry name" value="REGULATOR OF G-PROTEIN SIGNALING LOCO"/>
    <property type="match status" value="1"/>
</dbReference>
<keyword evidence="10" id="KW-1185">Reference proteome</keyword>
<evidence type="ECO:0000256" key="1">
    <source>
        <dbReference type="ARBA" id="ARBA00004496"/>
    </source>
</evidence>
<feature type="domain" description="RBD" evidence="8">
    <location>
        <begin position="1094"/>
        <end position="1163"/>
    </location>
</feature>
<gene>
    <name evidence="9" type="ORF">ILUMI_03171</name>
</gene>
<feature type="domain" description="RGS" evidence="7">
    <location>
        <begin position="798"/>
        <end position="914"/>
    </location>
</feature>
<dbReference type="OrthoDB" id="196547at2759"/>
<dbReference type="PROSITE" id="PS50106">
    <property type="entry name" value="PDZ"/>
    <property type="match status" value="1"/>
</dbReference>
<evidence type="ECO:0000259" key="8">
    <source>
        <dbReference type="PROSITE" id="PS50898"/>
    </source>
</evidence>
<dbReference type="CDD" id="cd08706">
    <property type="entry name" value="RGS_R12-like"/>
    <property type="match status" value="1"/>
</dbReference>
<feature type="compositionally biased region" description="Polar residues" evidence="5">
    <location>
        <begin position="1425"/>
        <end position="1442"/>
    </location>
</feature>
<comment type="subcellular location">
    <subcellularLocation>
        <location evidence="1">Cytoplasm</location>
    </subcellularLocation>
</comment>
<dbReference type="EMBL" id="VTPC01001125">
    <property type="protein sequence ID" value="KAF2903002.1"/>
    <property type="molecule type" value="Genomic_DNA"/>
</dbReference>
<dbReference type="CDD" id="cd01817">
    <property type="entry name" value="RBD1_RGS12_like"/>
    <property type="match status" value="1"/>
</dbReference>
<dbReference type="GO" id="GO:0048699">
    <property type="term" value="P:generation of neurons"/>
    <property type="evidence" value="ECO:0007669"/>
    <property type="project" value="UniProtKB-ARBA"/>
</dbReference>
<dbReference type="SUPFAM" id="SSF54236">
    <property type="entry name" value="Ubiquitin-like"/>
    <property type="match status" value="2"/>
</dbReference>
<feature type="compositionally biased region" description="Basic and acidic residues" evidence="5">
    <location>
        <begin position="1206"/>
        <end position="1221"/>
    </location>
</feature>
<dbReference type="InterPro" id="IPR011993">
    <property type="entry name" value="PH-like_dom_sf"/>
</dbReference>
<sequence>MHPSRRRKKRPNYGIRTVEVIRGPNGFGFTISGQQPCILSCIVANSPADQAGLRAGDFLISVNGLSVSKSTHDSVVNLIGNSIGPIKMTIAENYYSDSSDEDLDLGRMVSNRKPKYMHRPRMHRNYKHEASGSTTDKLGFNSPIKKAMRLQNSSNKNTNKQSQNDARTNKDNNSSMNASILLPRENEGGPIEYKALVGYLGTIEMPKQLLPSARLQTVCSCIRKLRQEKRTPTAVLMTVLPTCLTLKNSSNQILAIYPTSRVVYISSSTDKDSRYFGLVTSAICDNRTMENVQKRNFQYLNSDAVWPQKPTEKQCNTAEEKTEVEISNSCHVFVTDSKITEHGSHVDKAEHFKISCTPDVITGNCLEFPKNALNIVSLVQNMYKLQDSTKDSRNASNSRRSHDDNLLPVMANSPQPSASSNSDSGIGFRDDCGNISDRILVVEFPAKQHLPIITSNNKRPSGIDASSILLENLDMPIDNVNNNSGYASCANLNNIRCKNFEFKCPKPITVHQTNACDDNKENKQSNLNNIRACEGANKTLLEKSENRSDNLIKKQELMNDFEQLNHACDNNQVNHNYDDFISRLTVRAMPDPRGHVQNSDENCRNADIDTGQVFTERPIDVPENSPRKKSFENISMHSITEDASDFKSSVDNISVHSSKSLELNNLKNVFKAPSTKYLDNKKSSKRALKMVGSFDNLVAEKYENSMLNYKLSPKVYGMSKPNHSCEELSSIDNVEKCGYGSLQDLCSLMGQNGTKRGIAQSEPDVRLQRQQQESGFLCEENGVQNSKQAEAAAAWGTSFEKLLEDPIGLQTFAEFLKKEFSAENIYFWTACERFRRLAPGPERVLEAQRIYQRHLCVGASEPVNVDSQGRQCTEQSLQEADSSLFEQAQKQIFNLMKFDSYPRFLKSDLYKQCLNGQIETSLDAGLLLQPPGATPSKLKKSLSNAEDRRRKSLLPWHRKNRSKSKDRGETEYSQKKDDNLNESVGDENGKNDVHSSKSSLTSQESAKGIHDDFSASTAAGRGPLCRVILCNGSTTVVQIRQSETIEQLVNRVLDKRGIMYSSFEVYTDKHPKALNINDPSTVLAGCEVKIEQRVVFKLDLPNRKVIAVKSKYTKILVDVLKPILNKYNYRLDQVKITLGVSDPVDISKPVTSIDGMRLNIQLCDDLKEQAAIQPQKIHGIKVINSSSLDEITNKVFKELLHEKGDNKYKSGSDRGSVKSEDWGSENSSGILGRFLRRDSGIHEKKKKCLGMRTKGNSNHSSIEDIAGEHAVITTKKPLIAKWKSGVNKLHVGCSESEKLYEGLNRAQNSRIEDQRGTEINFELPDFLKDKENAQHNCHRVRKFRRAEDGLPEGTRFYDVETSIIVQPKQENVPPRLQSNYENRNIMVNDLNGTNNNNINHYNQNAKVNNLRIYSPNKLPSDESSKSNQSTPSKCNSLNNTVIENVPREDAPESPKGCEPPPLPPKPKILPIKPSNWGQNGLFKMPRVPRNDNTKQSLYLEQPTSSFV</sequence>
<dbReference type="Gene3D" id="1.10.196.10">
    <property type="match status" value="1"/>
</dbReference>
<feature type="domain" description="RBD" evidence="8">
    <location>
        <begin position="1023"/>
        <end position="1093"/>
    </location>
</feature>
<dbReference type="InterPro" id="IPR001478">
    <property type="entry name" value="PDZ"/>
</dbReference>
<feature type="region of interest" description="Disordered" evidence="5">
    <location>
        <begin position="1206"/>
        <end position="1225"/>
    </location>
</feature>
<dbReference type="Gene3D" id="2.30.42.10">
    <property type="match status" value="1"/>
</dbReference>
<feature type="compositionally biased region" description="Polar residues" evidence="5">
    <location>
        <begin position="996"/>
        <end position="1005"/>
    </location>
</feature>
<dbReference type="InterPro" id="IPR029071">
    <property type="entry name" value="Ubiquitin-like_domsf"/>
</dbReference>
<evidence type="ECO:0000256" key="3">
    <source>
        <dbReference type="ARBA" id="ARBA00022490"/>
    </source>
</evidence>
<dbReference type="InterPro" id="IPR036305">
    <property type="entry name" value="RGS_sf"/>
</dbReference>
<reference evidence="9" key="1">
    <citation type="submission" date="2019-08" db="EMBL/GenBank/DDBJ databases">
        <title>The genome of the North American firefly Photinus pyralis.</title>
        <authorList>
            <consortium name="Photinus pyralis genome working group"/>
            <person name="Fallon T.R."/>
            <person name="Sander Lower S.E."/>
            <person name="Weng J.-K."/>
        </authorList>
    </citation>
    <scope>NUCLEOTIDE SEQUENCE</scope>
    <source>
        <strain evidence="9">TRF0915ILg1</strain>
        <tissue evidence="9">Whole body</tissue>
    </source>
</reference>
<dbReference type="PRINTS" id="PR01301">
    <property type="entry name" value="RGSPROTEIN"/>
</dbReference>
<dbReference type="Gene3D" id="1.10.167.10">
    <property type="entry name" value="Regulator of G-protein Signalling 4, domain 2"/>
    <property type="match status" value="1"/>
</dbReference>
<feature type="region of interest" description="Disordered" evidence="5">
    <location>
        <begin position="388"/>
        <end position="424"/>
    </location>
</feature>
<dbReference type="Pfam" id="PF00595">
    <property type="entry name" value="PDZ"/>
    <property type="match status" value="1"/>
</dbReference>
<feature type="compositionally biased region" description="Polar residues" evidence="5">
    <location>
        <begin position="1493"/>
        <end position="1507"/>
    </location>
</feature>
<keyword evidence="4" id="KW-0677">Repeat</keyword>
<dbReference type="InterPro" id="IPR003116">
    <property type="entry name" value="RBD_dom"/>
</dbReference>
<accession>A0A8K0DGA2</accession>
<evidence type="ECO:0000259" key="6">
    <source>
        <dbReference type="PROSITE" id="PS50106"/>
    </source>
</evidence>
<dbReference type="GO" id="GO:0007165">
    <property type="term" value="P:signal transduction"/>
    <property type="evidence" value="ECO:0007669"/>
    <property type="project" value="InterPro"/>
</dbReference>
<dbReference type="InterPro" id="IPR036034">
    <property type="entry name" value="PDZ_sf"/>
</dbReference>
<dbReference type="PANTHER" id="PTHR45945">
    <property type="entry name" value="REGULATOR OF G-PROTEIN SIGNALING LOCO"/>
    <property type="match status" value="1"/>
</dbReference>
<dbReference type="Pfam" id="PF00615">
    <property type="entry name" value="RGS"/>
    <property type="match status" value="1"/>
</dbReference>
<feature type="region of interest" description="Disordered" evidence="5">
    <location>
        <begin position="929"/>
        <end position="1005"/>
    </location>
</feature>
<comment type="caution">
    <text evidence="9">The sequence shown here is derived from an EMBL/GenBank/DDBJ whole genome shotgun (WGS) entry which is preliminary data.</text>
</comment>
<dbReference type="SUPFAM" id="SSF50156">
    <property type="entry name" value="PDZ domain-like"/>
    <property type="match status" value="1"/>
</dbReference>
<keyword evidence="2" id="KW-0343">GTPase activation</keyword>
<protein>
    <recommendedName>
        <fullName evidence="11">Regulator of G-protein signaling loco</fullName>
    </recommendedName>
</protein>
<evidence type="ECO:0000256" key="2">
    <source>
        <dbReference type="ARBA" id="ARBA00022468"/>
    </source>
</evidence>
<feature type="compositionally biased region" description="Low complexity" evidence="5">
    <location>
        <begin position="411"/>
        <end position="424"/>
    </location>
</feature>
<evidence type="ECO:0000256" key="4">
    <source>
        <dbReference type="ARBA" id="ARBA00022737"/>
    </source>
</evidence>
<feature type="compositionally biased region" description="Basic residues" evidence="5">
    <location>
        <begin position="950"/>
        <end position="962"/>
    </location>
</feature>